<keyword evidence="6" id="KW-1185">Reference proteome</keyword>
<evidence type="ECO:0000313" key="5">
    <source>
        <dbReference type="EMBL" id="MBC5788409.1"/>
    </source>
</evidence>
<proteinExistence type="predicted"/>
<dbReference type="InterPro" id="IPR011051">
    <property type="entry name" value="RmlC_Cupin_sf"/>
</dbReference>
<dbReference type="InterPro" id="IPR009057">
    <property type="entry name" value="Homeodomain-like_sf"/>
</dbReference>
<comment type="caution">
    <text evidence="5">The sequence shown here is derived from an EMBL/GenBank/DDBJ whole genome shotgun (WGS) entry which is preliminary data.</text>
</comment>
<dbReference type="InterPro" id="IPR020449">
    <property type="entry name" value="Tscrpt_reg_AraC-type_HTH"/>
</dbReference>
<feature type="domain" description="HTH araC/xylS-type" evidence="4">
    <location>
        <begin position="234"/>
        <end position="331"/>
    </location>
</feature>
<dbReference type="InterPro" id="IPR018060">
    <property type="entry name" value="HTH_AraC"/>
</dbReference>
<evidence type="ECO:0000256" key="2">
    <source>
        <dbReference type="ARBA" id="ARBA00023125"/>
    </source>
</evidence>
<dbReference type="SUPFAM" id="SSF46689">
    <property type="entry name" value="Homeodomain-like"/>
    <property type="match status" value="1"/>
</dbReference>
<name>A0ABR7ITD1_9CLOT</name>
<dbReference type="Gene3D" id="2.60.120.10">
    <property type="entry name" value="Jelly Rolls"/>
    <property type="match status" value="1"/>
</dbReference>
<dbReference type="EMBL" id="JACOQK010000001">
    <property type="protein sequence ID" value="MBC5788409.1"/>
    <property type="molecule type" value="Genomic_DNA"/>
</dbReference>
<dbReference type="InterPro" id="IPR003313">
    <property type="entry name" value="AraC-bd"/>
</dbReference>
<protein>
    <submittedName>
        <fullName evidence="5">Helix-turn-helix transcriptional regulator</fullName>
    </submittedName>
</protein>
<evidence type="ECO:0000256" key="1">
    <source>
        <dbReference type="ARBA" id="ARBA00023015"/>
    </source>
</evidence>
<keyword evidence="3" id="KW-0804">Transcription</keyword>
<evidence type="ECO:0000259" key="4">
    <source>
        <dbReference type="PROSITE" id="PS01124"/>
    </source>
</evidence>
<evidence type="ECO:0000313" key="6">
    <source>
        <dbReference type="Proteomes" id="UP000649151"/>
    </source>
</evidence>
<dbReference type="RefSeq" id="WP_186996952.1">
    <property type="nucleotide sequence ID" value="NZ_JACOQK010000001.1"/>
</dbReference>
<organism evidence="5 6">
    <name type="scientific">Clostridium facile</name>
    <dbReference type="NCBI Taxonomy" id="2763035"/>
    <lineage>
        <taxon>Bacteria</taxon>
        <taxon>Bacillati</taxon>
        <taxon>Bacillota</taxon>
        <taxon>Clostridia</taxon>
        <taxon>Eubacteriales</taxon>
        <taxon>Clostridiaceae</taxon>
        <taxon>Clostridium</taxon>
    </lineage>
</organism>
<dbReference type="SMART" id="SM00342">
    <property type="entry name" value="HTH_ARAC"/>
    <property type="match status" value="1"/>
</dbReference>
<keyword evidence="2" id="KW-0238">DNA-binding</keyword>
<reference evidence="5 6" key="1">
    <citation type="submission" date="2020-08" db="EMBL/GenBank/DDBJ databases">
        <title>Genome public.</title>
        <authorList>
            <person name="Liu C."/>
            <person name="Sun Q."/>
        </authorList>
    </citation>
    <scope>NUCLEOTIDE SEQUENCE [LARGE SCALE GENOMIC DNA]</scope>
    <source>
        <strain evidence="5 6">NSJ-27</strain>
    </source>
</reference>
<dbReference type="Gene3D" id="1.10.10.60">
    <property type="entry name" value="Homeodomain-like"/>
    <property type="match status" value="2"/>
</dbReference>
<evidence type="ECO:0000256" key="3">
    <source>
        <dbReference type="ARBA" id="ARBA00023163"/>
    </source>
</evidence>
<dbReference type="SUPFAM" id="SSF51182">
    <property type="entry name" value="RmlC-like cupins"/>
    <property type="match status" value="1"/>
</dbReference>
<dbReference type="PROSITE" id="PS01124">
    <property type="entry name" value="HTH_ARAC_FAMILY_2"/>
    <property type="match status" value="1"/>
</dbReference>
<dbReference type="PRINTS" id="PR00032">
    <property type="entry name" value="HTHARAC"/>
</dbReference>
<accession>A0ABR7ITD1</accession>
<dbReference type="PANTHER" id="PTHR43280">
    <property type="entry name" value="ARAC-FAMILY TRANSCRIPTIONAL REGULATOR"/>
    <property type="match status" value="1"/>
</dbReference>
<dbReference type="InterPro" id="IPR014710">
    <property type="entry name" value="RmlC-like_jellyroll"/>
</dbReference>
<dbReference type="Pfam" id="PF02311">
    <property type="entry name" value="AraC_binding"/>
    <property type="match status" value="1"/>
</dbReference>
<dbReference type="Pfam" id="PF12833">
    <property type="entry name" value="HTH_18"/>
    <property type="match status" value="1"/>
</dbReference>
<dbReference type="Proteomes" id="UP000649151">
    <property type="component" value="Unassembled WGS sequence"/>
</dbReference>
<dbReference type="PANTHER" id="PTHR43280:SF28">
    <property type="entry name" value="HTH-TYPE TRANSCRIPTIONAL ACTIVATOR RHAS"/>
    <property type="match status" value="1"/>
</dbReference>
<gene>
    <name evidence="5" type="ORF">H8Z77_10375</name>
</gene>
<keyword evidence="1" id="KW-0805">Transcription regulation</keyword>
<sequence length="331" mass="39134">MEQKKFYQLIQNQLEQCNYYKNINFKPTIKEEKEYWELEIEQQGFFVLKSNGWFDDAHICVNFHINVPVALALHRHDFFEIIYVYQGEIKNQVDGNLIEMHQGDICLLNANAIHQISKIEGETIVLNILIEKSLFENAFFYVLNGNELIFNFFANSLYKKNQEQNYMLFPLMMYQHTDALEMLQKIIAESFTKQSNYQTATELTIILLFLELTRAYRSYQERESARELNGPDISQIVQYIGEHYQDVTVESTAKQFNYHPNSLSRILKKYTGSTFSDIIQKFRINAAKDYLEHTTMSIDEIVSLVGYANKSYFYRIFREETGMSPAEFRKK</sequence>